<evidence type="ECO:0000313" key="3">
    <source>
        <dbReference type="Proteomes" id="UP001595988"/>
    </source>
</evidence>
<dbReference type="Proteomes" id="UP001595988">
    <property type="component" value="Unassembled WGS sequence"/>
</dbReference>
<keyword evidence="1" id="KW-1133">Transmembrane helix</keyword>
<name>A0ABV9JZJ2_9BACI</name>
<dbReference type="RefSeq" id="WP_289584839.1">
    <property type="nucleotide sequence ID" value="NZ_JBHSFT010000019.1"/>
</dbReference>
<evidence type="ECO:0000256" key="1">
    <source>
        <dbReference type="SAM" id="Phobius"/>
    </source>
</evidence>
<comment type="caution">
    <text evidence="2">The sequence shown here is derived from an EMBL/GenBank/DDBJ whole genome shotgun (WGS) entry which is preliminary data.</text>
</comment>
<keyword evidence="1" id="KW-0812">Transmembrane</keyword>
<accession>A0ABV9JZJ2</accession>
<reference evidence="3" key="1">
    <citation type="journal article" date="2019" name="Int. J. Syst. Evol. Microbiol.">
        <title>The Global Catalogue of Microorganisms (GCM) 10K type strain sequencing project: providing services to taxonomists for standard genome sequencing and annotation.</title>
        <authorList>
            <consortium name="The Broad Institute Genomics Platform"/>
            <consortium name="The Broad Institute Genome Sequencing Center for Infectious Disease"/>
            <person name="Wu L."/>
            <person name="Ma J."/>
        </authorList>
    </citation>
    <scope>NUCLEOTIDE SEQUENCE [LARGE SCALE GENOMIC DNA]</scope>
    <source>
        <strain evidence="3">CCUG 37257</strain>
    </source>
</reference>
<gene>
    <name evidence="2" type="ORF">ACFO3P_13065</name>
</gene>
<keyword evidence="3" id="KW-1185">Reference proteome</keyword>
<sequence length="87" mass="9904">MMNGYGSFWTVILMIIFWIGLISFGIFLIASFIKGDKKRTPLQIIKECLAKGEINELEYERLKSIIKEKKSNDLKVNSSISEGDVDS</sequence>
<evidence type="ECO:0000313" key="2">
    <source>
        <dbReference type="EMBL" id="MFC4663108.1"/>
    </source>
</evidence>
<keyword evidence="1" id="KW-0472">Membrane</keyword>
<feature type="transmembrane region" description="Helical" evidence="1">
    <location>
        <begin position="6"/>
        <end position="33"/>
    </location>
</feature>
<proteinExistence type="predicted"/>
<protein>
    <submittedName>
        <fullName evidence="2">SHOCT domain-containing protein</fullName>
    </submittedName>
</protein>
<dbReference type="EMBL" id="JBHSFT010000019">
    <property type="protein sequence ID" value="MFC4663108.1"/>
    <property type="molecule type" value="Genomic_DNA"/>
</dbReference>
<organism evidence="2 3">
    <name type="scientific">Oceanobacillus aidingensis</name>
    <dbReference type="NCBI Taxonomy" id="645964"/>
    <lineage>
        <taxon>Bacteria</taxon>
        <taxon>Bacillati</taxon>
        <taxon>Bacillota</taxon>
        <taxon>Bacilli</taxon>
        <taxon>Bacillales</taxon>
        <taxon>Bacillaceae</taxon>
        <taxon>Oceanobacillus</taxon>
    </lineage>
</organism>